<dbReference type="CDD" id="cd12891">
    <property type="entry name" value="SPRY_PRY_C-I_2"/>
    <property type="match status" value="1"/>
</dbReference>
<dbReference type="SUPFAM" id="SSF49899">
    <property type="entry name" value="Concanavalin A-like lectins/glucanases"/>
    <property type="match status" value="1"/>
</dbReference>
<name>A0A8J0PWU5_XENLA</name>
<dbReference type="SMART" id="SM00589">
    <property type="entry name" value="PRY"/>
    <property type="match status" value="1"/>
</dbReference>
<organism evidence="12 13">
    <name type="scientific">Xenopus laevis</name>
    <name type="common">African clawed frog</name>
    <dbReference type="NCBI Taxonomy" id="8355"/>
    <lineage>
        <taxon>Eukaryota</taxon>
        <taxon>Metazoa</taxon>
        <taxon>Chordata</taxon>
        <taxon>Craniata</taxon>
        <taxon>Vertebrata</taxon>
        <taxon>Euteleostomi</taxon>
        <taxon>Amphibia</taxon>
        <taxon>Batrachia</taxon>
        <taxon>Anura</taxon>
        <taxon>Pipoidea</taxon>
        <taxon>Pipidae</taxon>
        <taxon>Xenopodinae</taxon>
        <taxon>Xenopus</taxon>
        <taxon>Xenopus</taxon>
    </lineage>
</organism>
<dbReference type="AGR" id="Xenbase:XB-GENE-6255672"/>
<dbReference type="GO" id="GO:0005737">
    <property type="term" value="C:cytoplasm"/>
    <property type="evidence" value="ECO:0007669"/>
    <property type="project" value="UniProtKB-ARBA"/>
</dbReference>
<dbReference type="RefSeq" id="NP_001086792.2">
    <property type="nucleotide sequence ID" value="NM_001093323.1"/>
</dbReference>
<protein>
    <submittedName>
        <fullName evidence="13">MGC79670 protein L homeolog</fullName>
    </submittedName>
</protein>
<dbReference type="Xenbase" id="XB-GENE-6255672">
    <property type="gene designation" value="MGC79670.L"/>
</dbReference>
<dbReference type="SMART" id="SM00336">
    <property type="entry name" value="BBOX"/>
    <property type="match status" value="1"/>
</dbReference>
<dbReference type="SMART" id="SM00184">
    <property type="entry name" value="RING"/>
    <property type="match status" value="1"/>
</dbReference>
<evidence type="ECO:0000256" key="1">
    <source>
        <dbReference type="ARBA" id="ARBA00022588"/>
    </source>
</evidence>
<dbReference type="InterPro" id="IPR058030">
    <property type="entry name" value="TRIM8/14/16/25/29/45/65_CC"/>
</dbReference>
<keyword evidence="3 7" id="KW-0863">Zinc-finger</keyword>
<dbReference type="GeneID" id="446627"/>
<dbReference type="PROSITE" id="PS50089">
    <property type="entry name" value="ZF_RING_2"/>
    <property type="match status" value="1"/>
</dbReference>
<dbReference type="Gene3D" id="2.60.120.920">
    <property type="match status" value="1"/>
</dbReference>
<evidence type="ECO:0000259" key="9">
    <source>
        <dbReference type="PROSITE" id="PS50089"/>
    </source>
</evidence>
<evidence type="ECO:0000256" key="5">
    <source>
        <dbReference type="ARBA" id="ARBA00022859"/>
    </source>
</evidence>
<dbReference type="Pfam" id="PF15227">
    <property type="entry name" value="zf-C3HC4_4"/>
    <property type="match status" value="1"/>
</dbReference>
<evidence type="ECO:0000256" key="6">
    <source>
        <dbReference type="ARBA" id="ARBA00023054"/>
    </source>
</evidence>
<dbReference type="InterPro" id="IPR001870">
    <property type="entry name" value="B30.2/SPRY"/>
</dbReference>
<dbReference type="InterPro" id="IPR001841">
    <property type="entry name" value="Znf_RING"/>
</dbReference>
<dbReference type="InterPro" id="IPR013083">
    <property type="entry name" value="Znf_RING/FYVE/PHD"/>
</dbReference>
<dbReference type="InterPro" id="IPR003877">
    <property type="entry name" value="SPRY_dom"/>
</dbReference>
<dbReference type="CTD" id="446627"/>
<dbReference type="InterPro" id="IPR017907">
    <property type="entry name" value="Znf_RING_CS"/>
</dbReference>
<dbReference type="Pfam" id="PF00622">
    <property type="entry name" value="SPRY"/>
    <property type="match status" value="1"/>
</dbReference>
<evidence type="ECO:0000313" key="14">
    <source>
        <dbReference type="Xenbase" id="XB-GENE-6255672"/>
    </source>
</evidence>
<proteinExistence type="predicted"/>
<keyword evidence="12" id="KW-1185">Reference proteome</keyword>
<reference evidence="13" key="1">
    <citation type="journal article" date="2002" name="Dev. Dyn.">
        <title>Genetic and genomic tools for Xenopus research: The NIH Xenopus initiative.</title>
        <authorList>
            <person name="Klein S.L."/>
            <person name="Strausberg R.L."/>
            <person name="Wagner L."/>
            <person name="Pontius J."/>
            <person name="Clifton S.W."/>
            <person name="Richardson P."/>
        </authorList>
    </citation>
    <scope>NUCLEOTIDE SEQUENCE</scope>
</reference>
<evidence type="ECO:0000259" key="11">
    <source>
        <dbReference type="PROSITE" id="PS50188"/>
    </source>
</evidence>
<dbReference type="PROSITE" id="PS00518">
    <property type="entry name" value="ZF_RING_1"/>
    <property type="match status" value="1"/>
</dbReference>
<dbReference type="GO" id="GO:0045087">
    <property type="term" value="P:innate immune response"/>
    <property type="evidence" value="ECO:0007669"/>
    <property type="project" value="UniProtKB-KW"/>
</dbReference>
<dbReference type="PRINTS" id="PR01407">
    <property type="entry name" value="BUTYPHLNCDUF"/>
</dbReference>
<dbReference type="Gene3D" id="3.30.40.10">
    <property type="entry name" value="Zinc/RING finger domain, C3HC4 (zinc finger)"/>
    <property type="match status" value="1"/>
</dbReference>
<dbReference type="InterPro" id="IPR003649">
    <property type="entry name" value="Bbox_C"/>
</dbReference>
<dbReference type="Pfam" id="PF00643">
    <property type="entry name" value="zf-B_box"/>
    <property type="match status" value="1"/>
</dbReference>
<evidence type="ECO:0000256" key="4">
    <source>
        <dbReference type="ARBA" id="ARBA00022833"/>
    </source>
</evidence>
<dbReference type="InterPro" id="IPR003879">
    <property type="entry name" value="Butyrophylin_SPRY"/>
</dbReference>
<evidence type="ECO:0000256" key="7">
    <source>
        <dbReference type="PROSITE-ProRule" id="PRU00024"/>
    </source>
</evidence>
<dbReference type="KEGG" id="xla:446627"/>
<gene>
    <name evidence="13 14" type="primary">MGC79670.L</name>
    <name evidence="14" type="synonym">mgc79670.L</name>
</gene>
<feature type="domain" description="RING-type" evidence="9">
    <location>
        <begin position="12"/>
        <end position="55"/>
    </location>
</feature>
<dbReference type="SUPFAM" id="SSF57845">
    <property type="entry name" value="B-box zinc-binding domain"/>
    <property type="match status" value="1"/>
</dbReference>
<evidence type="ECO:0000256" key="3">
    <source>
        <dbReference type="ARBA" id="ARBA00022771"/>
    </source>
</evidence>
<accession>A0A8J0PWU5</accession>
<keyword evidence="2" id="KW-0479">Metal-binding</keyword>
<evidence type="ECO:0000259" key="10">
    <source>
        <dbReference type="PROSITE" id="PS50119"/>
    </source>
</evidence>
<feature type="domain" description="B box-type" evidence="10">
    <location>
        <begin position="141"/>
        <end position="177"/>
    </location>
</feature>
<keyword evidence="1" id="KW-0399">Innate immunity</keyword>
<dbReference type="SMART" id="SM00502">
    <property type="entry name" value="BBC"/>
    <property type="match status" value="1"/>
</dbReference>
<dbReference type="AlphaFoldDB" id="A0A8J0PWU5"/>
<evidence type="ECO:0000256" key="8">
    <source>
        <dbReference type="SAM" id="Coils"/>
    </source>
</evidence>
<sequence length="526" mass="60435">MASSDLREELNCSICLNIYADPVTLKCGHNFCLACIKSVLTTQKGSGAYSCPECRAEFREHLALQRNIKLSNIAERFRSTRSIPRKKTGIFCTYCIHSPAPAAKSCLLCEAYLCDNHVMVHSKSPEHILTDPTTSFCNRKCSVHKELLKYYCPEDAVCICVSCCVLGEHRGHQVELLNEATEKKKKRLRNIMENLTSKQEEAHKRVQNLQEHRRDVQDKAAAVSDQVTAFFRDIREQLEVLEKQVLCEISRQEEQVLLHVSDVIQQLEIKKEELSGKMHHIEMLCNMTDPLTVLQGRESDYNEHKSHKDRERDNKEMAAVGDLDDVLISLTLHKALADIISDAERNRGLFIPEARDILLDMNTAHNNVAISSDLKSLSRSDRKQSHLPMRGRFKFYFQILSIRSFSSGQCYWEVETSQTGGWKIGMAFPSIEKKGDQSWLGNNKKSWCLYKYNKEFSVIHDSNINPLTIESHCQRIGIFLDYEAGRLSFYELTEPIRHLHTFTSTFTEPLYAAFYVRDSGWVRIRS</sequence>
<feature type="coiled-coil region" evidence="8">
    <location>
        <begin position="174"/>
        <end position="284"/>
    </location>
</feature>
<dbReference type="InterPro" id="IPR000315">
    <property type="entry name" value="Znf_B-box"/>
</dbReference>
<feature type="domain" description="B30.2/SPRY" evidence="11">
    <location>
        <begin position="337"/>
        <end position="526"/>
    </location>
</feature>
<dbReference type="InterPro" id="IPR051051">
    <property type="entry name" value="E3_ubiq-ligase_TRIM/RNF"/>
</dbReference>
<dbReference type="GO" id="GO:0008270">
    <property type="term" value="F:zinc ion binding"/>
    <property type="evidence" value="ECO:0007669"/>
    <property type="project" value="UniProtKB-KW"/>
</dbReference>
<dbReference type="Gene3D" id="3.30.160.60">
    <property type="entry name" value="Classic Zinc Finger"/>
    <property type="match status" value="1"/>
</dbReference>
<reference evidence="13" key="2">
    <citation type="submission" date="2025-08" db="UniProtKB">
        <authorList>
            <consortium name="RefSeq"/>
        </authorList>
    </citation>
    <scope>IDENTIFICATION</scope>
</reference>
<evidence type="ECO:0000313" key="12">
    <source>
        <dbReference type="Proteomes" id="UP000186698"/>
    </source>
</evidence>
<dbReference type="Pfam" id="PF25600">
    <property type="entry name" value="TRIM_CC"/>
    <property type="match status" value="1"/>
</dbReference>
<dbReference type="PANTHER" id="PTHR25465">
    <property type="entry name" value="B-BOX DOMAIN CONTAINING"/>
    <property type="match status" value="1"/>
</dbReference>
<keyword evidence="5" id="KW-0391">Immunity</keyword>
<dbReference type="SMART" id="SM00449">
    <property type="entry name" value="SPRY"/>
    <property type="match status" value="1"/>
</dbReference>
<keyword evidence="4" id="KW-0862">Zinc</keyword>
<evidence type="ECO:0000256" key="2">
    <source>
        <dbReference type="ARBA" id="ARBA00022723"/>
    </source>
</evidence>
<dbReference type="InterPro" id="IPR043136">
    <property type="entry name" value="B30.2/SPRY_sf"/>
</dbReference>
<dbReference type="Pfam" id="PF13765">
    <property type="entry name" value="PRY"/>
    <property type="match status" value="1"/>
</dbReference>
<keyword evidence="6 8" id="KW-0175">Coiled coil</keyword>
<dbReference type="InterPro" id="IPR006574">
    <property type="entry name" value="PRY"/>
</dbReference>
<dbReference type="PROSITE" id="PS50188">
    <property type="entry name" value="B302_SPRY"/>
    <property type="match status" value="1"/>
</dbReference>
<dbReference type="OrthoDB" id="6105938at2759"/>
<dbReference type="Proteomes" id="UP000186698">
    <property type="component" value="Chromosome 9_10L"/>
</dbReference>
<dbReference type="InterPro" id="IPR013320">
    <property type="entry name" value="ConA-like_dom_sf"/>
</dbReference>
<dbReference type="CDD" id="cd19769">
    <property type="entry name" value="Bbox2_TRIM16-like"/>
    <property type="match status" value="1"/>
</dbReference>
<dbReference type="PROSITE" id="PS50119">
    <property type="entry name" value="ZF_BBOX"/>
    <property type="match status" value="1"/>
</dbReference>
<dbReference type="SUPFAM" id="SSF57850">
    <property type="entry name" value="RING/U-box"/>
    <property type="match status" value="1"/>
</dbReference>
<evidence type="ECO:0000313" key="13">
    <source>
        <dbReference type="RefSeq" id="NP_001086792.2"/>
    </source>
</evidence>
<dbReference type="PANTHER" id="PTHR25465:SF58">
    <property type="entry name" value="MGC79670 PROTEIN"/>
    <property type="match status" value="1"/>
</dbReference>